<gene>
    <name evidence="2" type="ORF">MRATA1EN1_LOCUS27663</name>
</gene>
<sequence length="105" mass="11402">MWTWPFSGRIPHRRSRSQCSLVVSVGGFSSAVGRKVENSPFSFGVVRDGDALSTLSSPWGWGTSPHGPGSRARTTSLLEPHPRRAHVEALEPQGRLQVAPGPNWS</sequence>
<dbReference type="Proteomes" id="UP001176941">
    <property type="component" value="Chromosome 8"/>
</dbReference>
<evidence type="ECO:0000313" key="2">
    <source>
        <dbReference type="EMBL" id="CAI9178701.1"/>
    </source>
</evidence>
<name>A0ABN9A098_RANTA</name>
<proteinExistence type="predicted"/>
<dbReference type="EMBL" id="OX459944">
    <property type="protein sequence ID" value="CAI9178701.1"/>
    <property type="molecule type" value="Genomic_DNA"/>
</dbReference>
<evidence type="ECO:0000313" key="3">
    <source>
        <dbReference type="Proteomes" id="UP001176941"/>
    </source>
</evidence>
<organism evidence="2 3">
    <name type="scientific">Rangifer tarandus platyrhynchus</name>
    <name type="common">Svalbard reindeer</name>
    <dbReference type="NCBI Taxonomy" id="3082113"/>
    <lineage>
        <taxon>Eukaryota</taxon>
        <taxon>Metazoa</taxon>
        <taxon>Chordata</taxon>
        <taxon>Craniata</taxon>
        <taxon>Vertebrata</taxon>
        <taxon>Euteleostomi</taxon>
        <taxon>Mammalia</taxon>
        <taxon>Eutheria</taxon>
        <taxon>Laurasiatheria</taxon>
        <taxon>Artiodactyla</taxon>
        <taxon>Ruminantia</taxon>
        <taxon>Pecora</taxon>
        <taxon>Cervidae</taxon>
        <taxon>Odocoileinae</taxon>
        <taxon>Rangifer</taxon>
    </lineage>
</organism>
<reference evidence="2" key="1">
    <citation type="submission" date="2023-04" db="EMBL/GenBank/DDBJ databases">
        <authorList>
            <consortium name="ELIXIR-Norway"/>
        </authorList>
    </citation>
    <scope>NUCLEOTIDE SEQUENCE [LARGE SCALE GENOMIC DNA]</scope>
</reference>
<protein>
    <submittedName>
        <fullName evidence="2">Uncharacterized protein</fullName>
    </submittedName>
</protein>
<feature type="region of interest" description="Disordered" evidence="1">
    <location>
        <begin position="56"/>
        <end position="105"/>
    </location>
</feature>
<accession>A0ABN9A098</accession>
<keyword evidence="3" id="KW-1185">Reference proteome</keyword>
<feature type="compositionally biased region" description="Basic and acidic residues" evidence="1">
    <location>
        <begin position="80"/>
        <end position="89"/>
    </location>
</feature>
<evidence type="ECO:0000256" key="1">
    <source>
        <dbReference type="SAM" id="MobiDB-lite"/>
    </source>
</evidence>